<organism evidence="1 2">
    <name type="scientific">Citrullus colocynthis</name>
    <name type="common">colocynth</name>
    <dbReference type="NCBI Taxonomy" id="252529"/>
    <lineage>
        <taxon>Eukaryota</taxon>
        <taxon>Viridiplantae</taxon>
        <taxon>Streptophyta</taxon>
        <taxon>Embryophyta</taxon>
        <taxon>Tracheophyta</taxon>
        <taxon>Spermatophyta</taxon>
        <taxon>Magnoliopsida</taxon>
        <taxon>eudicotyledons</taxon>
        <taxon>Gunneridae</taxon>
        <taxon>Pentapetalae</taxon>
        <taxon>rosids</taxon>
        <taxon>fabids</taxon>
        <taxon>Cucurbitales</taxon>
        <taxon>Cucurbitaceae</taxon>
        <taxon>Benincaseae</taxon>
        <taxon>Citrullus</taxon>
    </lineage>
</organism>
<protein>
    <recommendedName>
        <fullName evidence="3">AAA+ ATPase domain-containing protein</fullName>
    </recommendedName>
</protein>
<name>A0ABP0XPG5_9ROSI</name>
<evidence type="ECO:0008006" key="3">
    <source>
        <dbReference type="Google" id="ProtNLM"/>
    </source>
</evidence>
<dbReference type="EMBL" id="OZ021735">
    <property type="protein sequence ID" value="CAK9310037.1"/>
    <property type="molecule type" value="Genomic_DNA"/>
</dbReference>
<dbReference type="Proteomes" id="UP001642487">
    <property type="component" value="Chromosome 1"/>
</dbReference>
<dbReference type="InterPro" id="IPR027417">
    <property type="entry name" value="P-loop_NTPase"/>
</dbReference>
<sequence length="389" mass="43564">MQNPATFDRATWNQCHPISFALLTDPQEGGSVYIRITVLKNFVEDQPLNCNTSMPAWLKWVFWVSPISYGEIGLSVNEFLAPRWKKVQATNTTIGHEVLQSRGLDYHQSIIALPFTPLAVVFQDLRVLCGHSIGALRLGVLTTLIGVSGAGKTTLLNVLAGRITSRYIKREIKIGGFPEQFVNEVLETIELDGIKDMLVGKPSVSGLSTEKRRWLSIAVELVSNPSIIFMDAPTTGLDARAAAIGLDARAAAIVMRVVKNVVDTGRTIVSKPRRLRWLFLLCSFHLSLITTALSSSPPSFNSQSISETNIDFYEHFRSPFRFSGSRRTVNCVRRRWSGKNWLHTASFIHSLKRATRYRHQAAVGFGFLMRQYVEALVFCLKFSLTLEFV</sequence>
<evidence type="ECO:0000313" key="2">
    <source>
        <dbReference type="Proteomes" id="UP001642487"/>
    </source>
</evidence>
<evidence type="ECO:0000313" key="1">
    <source>
        <dbReference type="EMBL" id="CAK9310037.1"/>
    </source>
</evidence>
<keyword evidence="2" id="KW-1185">Reference proteome</keyword>
<gene>
    <name evidence="1" type="ORF">CITCOLO1_LOCUS1640</name>
</gene>
<dbReference type="PANTHER" id="PTHR48040:SF18">
    <property type="entry name" value="PLEIOTROPIC DRUG RESISTANCE PROTEIN 3-LIKE ISOFORM X1"/>
    <property type="match status" value="1"/>
</dbReference>
<dbReference type="SUPFAM" id="SSF52540">
    <property type="entry name" value="P-loop containing nucleoside triphosphate hydrolases"/>
    <property type="match status" value="1"/>
</dbReference>
<dbReference type="PANTHER" id="PTHR48040">
    <property type="entry name" value="PLEIOTROPIC DRUG RESISTANCE PROTEIN 1-LIKE ISOFORM X1"/>
    <property type="match status" value="1"/>
</dbReference>
<dbReference type="Gene3D" id="3.40.50.300">
    <property type="entry name" value="P-loop containing nucleotide triphosphate hydrolases"/>
    <property type="match status" value="1"/>
</dbReference>
<accession>A0ABP0XPG5</accession>
<reference evidence="1 2" key="1">
    <citation type="submission" date="2024-03" db="EMBL/GenBank/DDBJ databases">
        <authorList>
            <person name="Gkanogiannis A."/>
            <person name="Becerra Lopez-Lavalle L."/>
        </authorList>
    </citation>
    <scope>NUCLEOTIDE SEQUENCE [LARGE SCALE GENOMIC DNA]</scope>
</reference>
<proteinExistence type="predicted"/>